<protein>
    <submittedName>
        <fullName evidence="1">Uncharacterized protein</fullName>
    </submittedName>
</protein>
<name>A0A1Y4R3V2_9ENTE</name>
<organism evidence="1 2">
    <name type="scientific">Enterococcus cecorum</name>
    <dbReference type="NCBI Taxonomy" id="44008"/>
    <lineage>
        <taxon>Bacteria</taxon>
        <taxon>Bacillati</taxon>
        <taxon>Bacillota</taxon>
        <taxon>Bacilli</taxon>
        <taxon>Lactobacillales</taxon>
        <taxon>Enterococcaceae</taxon>
        <taxon>Enterococcus</taxon>
    </lineage>
</organism>
<evidence type="ECO:0000313" key="2">
    <source>
        <dbReference type="Proteomes" id="UP000196074"/>
    </source>
</evidence>
<proteinExistence type="predicted"/>
<dbReference type="RefSeq" id="WP_047334814.1">
    <property type="nucleotide sequence ID" value="NZ_LDEA01000026.1"/>
</dbReference>
<sequence>MDRLTQFEAMLNEIMTTAAKEKQQMDALKLAGKEKSATYRQLMANRLMYTRIIGLYKQYGLVEE</sequence>
<accession>A0A1Y4R3V2</accession>
<reference evidence="2" key="1">
    <citation type="submission" date="2017-04" db="EMBL/GenBank/DDBJ databases">
        <title>Function of individual gut microbiota members based on whole genome sequencing of pure cultures obtained from chicken caecum.</title>
        <authorList>
            <person name="Medvecky M."/>
            <person name="Cejkova D."/>
            <person name="Polansky O."/>
            <person name="Karasova D."/>
            <person name="Kubasova T."/>
            <person name="Cizek A."/>
            <person name="Rychlik I."/>
        </authorList>
    </citation>
    <scope>NUCLEOTIDE SEQUENCE [LARGE SCALE GENOMIC DNA]</scope>
    <source>
        <strain evidence="2">An144</strain>
    </source>
</reference>
<dbReference type="AlphaFoldDB" id="A0A1Y4R3V2"/>
<dbReference type="Proteomes" id="UP000196074">
    <property type="component" value="Unassembled WGS sequence"/>
</dbReference>
<gene>
    <name evidence="1" type="ORF">B5E88_00060</name>
</gene>
<evidence type="ECO:0000313" key="1">
    <source>
        <dbReference type="EMBL" id="OUQ11771.1"/>
    </source>
</evidence>
<comment type="caution">
    <text evidence="1">The sequence shown here is derived from an EMBL/GenBank/DDBJ whole genome shotgun (WGS) entry which is preliminary data.</text>
</comment>
<dbReference type="EMBL" id="NFLC01000001">
    <property type="protein sequence ID" value="OUQ11771.1"/>
    <property type="molecule type" value="Genomic_DNA"/>
</dbReference>